<protein>
    <submittedName>
        <fullName evidence="5">Transcriptional regulator MelR</fullName>
    </submittedName>
</protein>
<proteinExistence type="predicted"/>
<dbReference type="PANTHER" id="PTHR43280">
    <property type="entry name" value="ARAC-FAMILY TRANSCRIPTIONAL REGULATOR"/>
    <property type="match status" value="1"/>
</dbReference>
<dbReference type="GO" id="GO:0003700">
    <property type="term" value="F:DNA-binding transcription factor activity"/>
    <property type="evidence" value="ECO:0007669"/>
    <property type="project" value="InterPro"/>
</dbReference>
<feature type="domain" description="HTH araC/xylS-type" evidence="4">
    <location>
        <begin position="201"/>
        <end position="299"/>
    </location>
</feature>
<accession>A0A1V3IM10</accession>
<dbReference type="EMBL" id="MLHJ01000051">
    <property type="protein sequence ID" value="OOF42774.1"/>
    <property type="molecule type" value="Genomic_DNA"/>
</dbReference>
<evidence type="ECO:0000256" key="2">
    <source>
        <dbReference type="ARBA" id="ARBA00023125"/>
    </source>
</evidence>
<dbReference type="InterPro" id="IPR018062">
    <property type="entry name" value="HTH_AraC-typ_CS"/>
</dbReference>
<name>A0A1V3IM10_9PAST</name>
<evidence type="ECO:0000313" key="5">
    <source>
        <dbReference type="EMBL" id="OOF42774.1"/>
    </source>
</evidence>
<dbReference type="Gene3D" id="1.10.10.60">
    <property type="entry name" value="Homeodomain-like"/>
    <property type="match status" value="2"/>
</dbReference>
<dbReference type="OrthoDB" id="345413at2"/>
<dbReference type="NCBIfam" id="NF007693">
    <property type="entry name" value="PRK10371.1"/>
    <property type="match status" value="1"/>
</dbReference>
<comment type="caution">
    <text evidence="5">The sequence shown here is derived from an EMBL/GenBank/DDBJ whole genome shotgun (WGS) entry which is preliminary data.</text>
</comment>
<keyword evidence="1" id="KW-0805">Transcription regulation</keyword>
<dbReference type="PROSITE" id="PS00041">
    <property type="entry name" value="HTH_ARAC_FAMILY_1"/>
    <property type="match status" value="1"/>
</dbReference>
<dbReference type="SUPFAM" id="SSF51182">
    <property type="entry name" value="RmlC-like cupins"/>
    <property type="match status" value="1"/>
</dbReference>
<keyword evidence="3" id="KW-0804">Transcription</keyword>
<keyword evidence="2" id="KW-0238">DNA-binding</keyword>
<evidence type="ECO:0000256" key="3">
    <source>
        <dbReference type="ARBA" id="ARBA00023163"/>
    </source>
</evidence>
<keyword evidence="6" id="KW-1185">Reference proteome</keyword>
<sequence>MKSEDLALGYFDSEDSLGSKTTSPLSLPLEKQSLRVKLWQPPVNMPAHHWHGHIEINIPFNGDVEYFYNGSLITIKENHIAAFWASIPHSLVNRQNCTEMAVIDIPVHQFLSWQLPDNLVTHITHGVVIQSKNPALASTFEITRWQNELTKNDNNRNHLVYSEVQLLLKRLELDGWELLLKTHYENNIHSHASRHTQHYVIQMLNYIGSHFNQPITVSQVAEAVGLNANYAMGLFQRAMQLTIKQYITMMRINHAKALLTDTDKTMLDISITAGFNSLSRFYENFQKYTGFSPMNYRKQMRGNISNHRFTLKTHHISTAL</sequence>
<dbReference type="Proteomes" id="UP000189433">
    <property type="component" value="Unassembled WGS sequence"/>
</dbReference>
<dbReference type="STRING" id="1908260.BKK50_06140"/>
<dbReference type="Pfam" id="PF12833">
    <property type="entry name" value="HTH_18"/>
    <property type="match status" value="1"/>
</dbReference>
<dbReference type="PANTHER" id="PTHR43280:SF14">
    <property type="entry name" value="MELIBIOSE OPERON REGULATORY PROTEIN"/>
    <property type="match status" value="1"/>
</dbReference>
<gene>
    <name evidence="5" type="ORF">BKK50_06140</name>
</gene>
<dbReference type="InterPro" id="IPR009057">
    <property type="entry name" value="Homeodomain-like_sf"/>
</dbReference>
<dbReference type="RefSeq" id="WP_077416385.1">
    <property type="nucleotide sequence ID" value="NZ_MLHI01000081.1"/>
</dbReference>
<evidence type="ECO:0000256" key="1">
    <source>
        <dbReference type="ARBA" id="ARBA00023015"/>
    </source>
</evidence>
<dbReference type="AlphaFoldDB" id="A0A1V3IM10"/>
<dbReference type="InterPro" id="IPR011051">
    <property type="entry name" value="RmlC_Cupin_sf"/>
</dbReference>
<evidence type="ECO:0000259" key="4">
    <source>
        <dbReference type="PROSITE" id="PS01124"/>
    </source>
</evidence>
<dbReference type="SUPFAM" id="SSF46689">
    <property type="entry name" value="Homeodomain-like"/>
    <property type="match status" value="2"/>
</dbReference>
<dbReference type="PROSITE" id="PS01124">
    <property type="entry name" value="HTH_ARAC_FAMILY_2"/>
    <property type="match status" value="1"/>
</dbReference>
<dbReference type="SMART" id="SM00342">
    <property type="entry name" value="HTH_ARAC"/>
    <property type="match status" value="1"/>
</dbReference>
<dbReference type="InterPro" id="IPR018060">
    <property type="entry name" value="HTH_AraC"/>
</dbReference>
<evidence type="ECO:0000313" key="6">
    <source>
        <dbReference type="Proteomes" id="UP000189433"/>
    </source>
</evidence>
<reference evidence="5 6" key="1">
    <citation type="submission" date="2016-10" db="EMBL/GenBank/DDBJ databases">
        <title>Rodentibacter gen. nov. and new species.</title>
        <authorList>
            <person name="Christensen H."/>
        </authorList>
    </citation>
    <scope>NUCLEOTIDE SEQUENCE [LARGE SCALE GENOMIC DNA]</scope>
    <source>
        <strain evidence="5 6">CCUG17206</strain>
    </source>
</reference>
<organism evidence="5 6">
    <name type="scientific">Rodentibacter rarus</name>
    <dbReference type="NCBI Taxonomy" id="1908260"/>
    <lineage>
        <taxon>Bacteria</taxon>
        <taxon>Pseudomonadati</taxon>
        <taxon>Pseudomonadota</taxon>
        <taxon>Gammaproteobacteria</taxon>
        <taxon>Pasteurellales</taxon>
        <taxon>Pasteurellaceae</taxon>
        <taxon>Rodentibacter</taxon>
    </lineage>
</organism>
<dbReference type="GO" id="GO:0043565">
    <property type="term" value="F:sequence-specific DNA binding"/>
    <property type="evidence" value="ECO:0007669"/>
    <property type="project" value="InterPro"/>
</dbReference>